<keyword evidence="1" id="KW-0808">Transferase</keyword>
<gene>
    <name evidence="1" type="ORF">SAMN06265182_0583</name>
</gene>
<dbReference type="SUPFAM" id="SSF53756">
    <property type="entry name" value="UDP-Glycosyltransferase/glycogen phosphorylase"/>
    <property type="match status" value="1"/>
</dbReference>
<dbReference type="GO" id="GO:0016740">
    <property type="term" value="F:transferase activity"/>
    <property type="evidence" value="ECO:0007669"/>
    <property type="project" value="UniProtKB-KW"/>
</dbReference>
<dbReference type="OrthoDB" id="9804196at2"/>
<evidence type="ECO:0000313" key="1">
    <source>
        <dbReference type="EMBL" id="SNZ06163.1"/>
    </source>
</evidence>
<organism evidence="1 2">
    <name type="scientific">Persephonella hydrogeniphila</name>
    <dbReference type="NCBI Taxonomy" id="198703"/>
    <lineage>
        <taxon>Bacteria</taxon>
        <taxon>Pseudomonadati</taxon>
        <taxon>Aquificota</taxon>
        <taxon>Aquificia</taxon>
        <taxon>Aquificales</taxon>
        <taxon>Hydrogenothermaceae</taxon>
        <taxon>Persephonella</taxon>
    </lineage>
</organism>
<dbReference type="RefSeq" id="WP_096999773.1">
    <property type="nucleotide sequence ID" value="NZ_OBEI01000002.1"/>
</dbReference>
<dbReference type="Pfam" id="PF13692">
    <property type="entry name" value="Glyco_trans_1_4"/>
    <property type="match status" value="1"/>
</dbReference>
<dbReference type="Proteomes" id="UP000219036">
    <property type="component" value="Unassembled WGS sequence"/>
</dbReference>
<accession>A0A285NB73</accession>
<sequence length="360" mass="42532">MRVLFLTKYDRLGASSRYRTFQYLPFVKESGIDFDVKPLFNEEYLVYKYKYGRENKFLTLERLFKRIKTVLIDSWKYDLLVIEKELIPYFPPVFEYYLKLIGKPYIVDYDDAVWHNYDNHRKKIIRLILKNKIKTVMKLASVVIGGSEYIIEYAENAESKRIEKIPTVIDLRKYNCADEKKEEKFVIGWIGSPSTSKYILRINEPLARFTKRYNAVVHLVGFDKRLKSKLLFDGKIIEWNEHTEVDEICKFDVGIMPLEDGPFERGKCGFKLIQYMGCKKPVIASPVGENNIIVKHGFNGYLAENSEDWFNYLEIFYHSCEIRQKFGKNGFEVVKNFYSLDVTKDSYLSVLLDILKEVKI</sequence>
<name>A0A285NB73_9AQUI</name>
<dbReference type="Gene3D" id="3.40.50.2000">
    <property type="entry name" value="Glycogen Phosphorylase B"/>
    <property type="match status" value="2"/>
</dbReference>
<reference evidence="2" key="1">
    <citation type="submission" date="2017-09" db="EMBL/GenBank/DDBJ databases">
        <authorList>
            <person name="Varghese N."/>
            <person name="Submissions S."/>
        </authorList>
    </citation>
    <scope>NUCLEOTIDE SEQUENCE [LARGE SCALE GENOMIC DNA]</scope>
    <source>
        <strain evidence="2">DSM 15103</strain>
    </source>
</reference>
<protein>
    <submittedName>
        <fullName evidence="1">Glycosyltransferase involved in cell wall bisynthesis</fullName>
    </submittedName>
</protein>
<dbReference type="CDD" id="cd03801">
    <property type="entry name" value="GT4_PimA-like"/>
    <property type="match status" value="1"/>
</dbReference>
<proteinExistence type="predicted"/>
<dbReference type="AlphaFoldDB" id="A0A285NB73"/>
<dbReference type="EMBL" id="OBEI01000002">
    <property type="protein sequence ID" value="SNZ06163.1"/>
    <property type="molecule type" value="Genomic_DNA"/>
</dbReference>
<evidence type="ECO:0000313" key="2">
    <source>
        <dbReference type="Proteomes" id="UP000219036"/>
    </source>
</evidence>
<keyword evidence="2" id="KW-1185">Reference proteome</keyword>